<dbReference type="Proteomes" id="UP000196573">
    <property type="component" value="Unassembled WGS sequence"/>
</dbReference>
<dbReference type="AlphaFoldDB" id="A0A1X7AM82"/>
<dbReference type="EMBL" id="FWPT01000007">
    <property type="protein sequence ID" value="SMA49269.1"/>
    <property type="molecule type" value="Genomic_DNA"/>
</dbReference>
<keyword evidence="4" id="KW-1185">Reference proteome</keyword>
<evidence type="ECO:0000313" key="3">
    <source>
        <dbReference type="EMBL" id="SMA49269.1"/>
    </source>
</evidence>
<evidence type="ECO:0000256" key="1">
    <source>
        <dbReference type="SAM" id="MobiDB-lite"/>
    </source>
</evidence>
<dbReference type="OrthoDB" id="7000272at2"/>
<accession>A0A1X7AM82</accession>
<feature type="signal peptide" evidence="2">
    <location>
        <begin position="1"/>
        <end position="34"/>
    </location>
</feature>
<feature type="chain" id="PRO_5012665553" evidence="2">
    <location>
        <begin position="35"/>
        <end position="695"/>
    </location>
</feature>
<sequence>MKLRRISISSPMHLAPAKAGFALASILAVSPANAIEFDLMDGEVAGSLDTTVSYGAMWRVQGQDKDNDGINGNDGNRNYDTGLVSQVYKVTSDLSLSWENYGLFARGTAFHDAEMNGKTNFGQESWHASQPSQAGMQGSKPANRFTKDAEDISGQDAQLLDAYVYGYWDLGEMPVDARLGKQVLSWGEGMFYRSGINTTNPIDAARFRLPGSELKEALVPVETLSLSVGLTDNLSANAFYQWNFRKTQIDPVGTYFAETDLFAEGGNTAYNELGSLAGVKPLYDQLAAGGVVGGSDYLKDDGFKVAAIGSDINAKDDGQFGISFRYIAEELNDTEFGFYFVNYHAKEPVIFAQIDDGYNGVNVDAIKAAAVTPTVLQAFAGANTGGDVEAMQRVLATNPAVKAQFDGAVAALSNGQAIPGVSEEEAAMAGAQAAAAAGGVAAIDLGSNLTGHRKYLEDIRMYGVSFSTTFGNTSFAGELAYRPNMPITISATDDLIGDALAQAGALSSGATIKVADQMVNYANLRDLNNYERVESYNISLSAIHSFGPMLSFDSLFGVVEVASEHLRGSDLEYTDQDGNVRKFAGRGDCEYASSNCDEDDQIDADAFGYSAVLAGTWNDVYAGVNLNPYIRWNQNVKGNSHRTGNFLKGASSTTLGMKAQYLDLEAELQYTEFNGPDTYSQRDRDNVSIGVKYSF</sequence>
<dbReference type="InterPro" id="IPR010727">
    <property type="entry name" value="DUF1302"/>
</dbReference>
<gene>
    <name evidence="3" type="ORF">EHSB41UT_03150</name>
</gene>
<organism evidence="3 4">
    <name type="scientific">Parendozoicomonas haliclonae</name>
    <dbReference type="NCBI Taxonomy" id="1960125"/>
    <lineage>
        <taxon>Bacteria</taxon>
        <taxon>Pseudomonadati</taxon>
        <taxon>Pseudomonadota</taxon>
        <taxon>Gammaproteobacteria</taxon>
        <taxon>Oceanospirillales</taxon>
        <taxon>Endozoicomonadaceae</taxon>
        <taxon>Parendozoicomonas</taxon>
    </lineage>
</organism>
<dbReference type="Pfam" id="PF06980">
    <property type="entry name" value="DUF1302"/>
    <property type="match status" value="1"/>
</dbReference>
<name>A0A1X7AM82_9GAMM</name>
<evidence type="ECO:0000313" key="4">
    <source>
        <dbReference type="Proteomes" id="UP000196573"/>
    </source>
</evidence>
<feature type="region of interest" description="Disordered" evidence="1">
    <location>
        <begin position="124"/>
        <end position="143"/>
    </location>
</feature>
<proteinExistence type="predicted"/>
<protein>
    <submittedName>
        <fullName evidence="3">Uncharacterized protein</fullName>
    </submittedName>
</protein>
<evidence type="ECO:0000256" key="2">
    <source>
        <dbReference type="SAM" id="SignalP"/>
    </source>
</evidence>
<dbReference type="RefSeq" id="WP_087111572.1">
    <property type="nucleotide sequence ID" value="NZ_CBCSCN010000007.1"/>
</dbReference>
<keyword evidence="2" id="KW-0732">Signal</keyword>
<feature type="compositionally biased region" description="Polar residues" evidence="1">
    <location>
        <begin position="124"/>
        <end position="136"/>
    </location>
</feature>
<reference evidence="3 4" key="1">
    <citation type="submission" date="2017-03" db="EMBL/GenBank/DDBJ databases">
        <authorList>
            <person name="Afonso C.L."/>
            <person name="Miller P.J."/>
            <person name="Scott M.A."/>
            <person name="Spackman E."/>
            <person name="Goraichik I."/>
            <person name="Dimitrov K.M."/>
            <person name="Suarez D.L."/>
            <person name="Swayne D.E."/>
        </authorList>
    </citation>
    <scope>NUCLEOTIDE SEQUENCE [LARGE SCALE GENOMIC DNA]</scope>
    <source>
        <strain evidence="3">SB41UT1</strain>
    </source>
</reference>